<dbReference type="EMBL" id="WKJK01000001">
    <property type="protein sequence ID" value="MRW88542.1"/>
    <property type="molecule type" value="Genomic_DNA"/>
</dbReference>
<keyword evidence="9 11" id="KW-0472">Membrane</keyword>
<organism evidence="16 17">
    <name type="scientific">Duganella guangzhouensis</name>
    <dbReference type="NCBI Taxonomy" id="2666084"/>
    <lineage>
        <taxon>Bacteria</taxon>
        <taxon>Pseudomonadati</taxon>
        <taxon>Pseudomonadota</taxon>
        <taxon>Betaproteobacteria</taxon>
        <taxon>Burkholderiales</taxon>
        <taxon>Oxalobacteraceae</taxon>
        <taxon>Telluria group</taxon>
        <taxon>Duganella</taxon>
    </lineage>
</organism>
<evidence type="ECO:0000259" key="15">
    <source>
        <dbReference type="Pfam" id="PF07715"/>
    </source>
</evidence>
<dbReference type="GO" id="GO:0009279">
    <property type="term" value="C:cell outer membrane"/>
    <property type="evidence" value="ECO:0007669"/>
    <property type="project" value="UniProtKB-SubCell"/>
</dbReference>
<dbReference type="InterPro" id="IPR039426">
    <property type="entry name" value="TonB-dep_rcpt-like"/>
</dbReference>
<dbReference type="PROSITE" id="PS52016">
    <property type="entry name" value="TONB_DEPENDENT_REC_3"/>
    <property type="match status" value="1"/>
</dbReference>
<accession>A0A6I2KT26</accession>
<dbReference type="PANTHER" id="PTHR32552:SF81">
    <property type="entry name" value="TONB-DEPENDENT OUTER MEMBRANE RECEPTOR"/>
    <property type="match status" value="1"/>
</dbReference>
<protein>
    <submittedName>
        <fullName evidence="16">TonB-dependent receptor plug domain-containing protein</fullName>
    </submittedName>
</protein>
<evidence type="ECO:0000256" key="7">
    <source>
        <dbReference type="ARBA" id="ARBA00023065"/>
    </source>
</evidence>
<feature type="region of interest" description="Disordered" evidence="13">
    <location>
        <begin position="388"/>
        <end position="411"/>
    </location>
</feature>
<evidence type="ECO:0000256" key="3">
    <source>
        <dbReference type="ARBA" id="ARBA00022452"/>
    </source>
</evidence>
<evidence type="ECO:0000256" key="1">
    <source>
        <dbReference type="ARBA" id="ARBA00004571"/>
    </source>
</evidence>
<comment type="caution">
    <text evidence="16">The sequence shown here is derived from an EMBL/GenBank/DDBJ whole genome shotgun (WGS) entry which is preliminary data.</text>
</comment>
<keyword evidence="5 11" id="KW-0812">Transmembrane</keyword>
<keyword evidence="3 11" id="KW-1134">Transmembrane beta strand</keyword>
<dbReference type="Pfam" id="PF00593">
    <property type="entry name" value="TonB_dep_Rec_b-barrel"/>
    <property type="match status" value="1"/>
</dbReference>
<keyword evidence="6" id="KW-0408">Iron</keyword>
<evidence type="ECO:0000256" key="10">
    <source>
        <dbReference type="ARBA" id="ARBA00023237"/>
    </source>
</evidence>
<dbReference type="Proteomes" id="UP000433309">
    <property type="component" value="Unassembled WGS sequence"/>
</dbReference>
<evidence type="ECO:0000259" key="14">
    <source>
        <dbReference type="Pfam" id="PF00593"/>
    </source>
</evidence>
<sequence>MASSWPIWCGGLKPSTARCGWKARPPSSCRRARHSNTPRPLQAGRAPTTKTKETTMKNKQFKLTPLAAALACALSLPAYAQTEAAADAPAPADATSPRAERQELTTIVVTAERSAQSLQKTSISMVAISEREIAEQGITNAADALKNITNVEVQGAARGSVIAMRGLGSDLPPGMGESAVSTNFDGIYNFRAEGNTAGLFDLERIEVLRGPQGTLYGRSASGGVVNFLTRNPQIGKSTGNVSLELGTYGLVRTEGGANIPVNDMLAIRISGTSTDRKGYLSDGYNDDVSNAGRIKVLFKPTAGISLLAATERVRLNGKGIGFIPQDNWNDASKRLQAATGAGTDIGYQRYEQNKTWLELNADLGFGLLTVLPAWQRADGELYRKFDASRTAGSEEQSNRDPNHATQDSLEARLASPAGAPFKWVAGYYGYKMHGSTYCLINCDTTSPNPNDTSTRSKAGFAQVTVPLTTGWRGLAGIRTTKDEKTISSLTEGQLKDTWKSTDGKVGLEYDLNSATMAYATYATAYRPGGFNALPAAVQPLRFESEKMKSAELGIKSRLLHNTLQINADIFSLNYENYQVVDFSPPTYSRISNVPKQKVRGVEIDSRMLLGEFGQLRASVALLDAKLGSFVPYGTTTNLEGQQMPHAPRRTFKIGYEYPIDLSNGAAVILKADARRVSEQYVSATENAYTLQEAYSSGDVSAVYRAPDEKWSVTAYMKNVSNYIAKTGNFGGYATVSAPRTSGVILNYSY</sequence>
<evidence type="ECO:0000256" key="11">
    <source>
        <dbReference type="PROSITE-ProRule" id="PRU01360"/>
    </source>
</evidence>
<keyword evidence="8 12" id="KW-0798">TonB box</keyword>
<dbReference type="InterPro" id="IPR000531">
    <property type="entry name" value="Beta-barrel_TonB"/>
</dbReference>
<dbReference type="PANTHER" id="PTHR32552">
    <property type="entry name" value="FERRICHROME IRON RECEPTOR-RELATED"/>
    <property type="match status" value="1"/>
</dbReference>
<dbReference type="Pfam" id="PF07715">
    <property type="entry name" value="Plug"/>
    <property type="match status" value="1"/>
</dbReference>
<feature type="region of interest" description="Disordered" evidence="13">
    <location>
        <begin position="17"/>
        <end position="51"/>
    </location>
</feature>
<evidence type="ECO:0000256" key="2">
    <source>
        <dbReference type="ARBA" id="ARBA00022448"/>
    </source>
</evidence>
<dbReference type="InterPro" id="IPR012910">
    <property type="entry name" value="Plug_dom"/>
</dbReference>
<keyword evidence="4" id="KW-0410">Iron transport</keyword>
<evidence type="ECO:0000256" key="9">
    <source>
        <dbReference type="ARBA" id="ARBA00023136"/>
    </source>
</evidence>
<feature type="domain" description="TonB-dependent receptor plug" evidence="15">
    <location>
        <begin position="118"/>
        <end position="224"/>
    </location>
</feature>
<dbReference type="GO" id="GO:0006826">
    <property type="term" value="P:iron ion transport"/>
    <property type="evidence" value="ECO:0007669"/>
    <property type="project" value="UniProtKB-KW"/>
</dbReference>
<evidence type="ECO:0000256" key="13">
    <source>
        <dbReference type="SAM" id="MobiDB-lite"/>
    </source>
</evidence>
<evidence type="ECO:0000313" key="17">
    <source>
        <dbReference type="Proteomes" id="UP000433309"/>
    </source>
</evidence>
<dbReference type="SUPFAM" id="SSF56935">
    <property type="entry name" value="Porins"/>
    <property type="match status" value="1"/>
</dbReference>
<evidence type="ECO:0000256" key="4">
    <source>
        <dbReference type="ARBA" id="ARBA00022496"/>
    </source>
</evidence>
<gene>
    <name evidence="16" type="ORF">GJ699_00925</name>
</gene>
<keyword evidence="10 11" id="KW-0998">Cell outer membrane</keyword>
<keyword evidence="2 11" id="KW-0813">Transport</keyword>
<evidence type="ECO:0000256" key="12">
    <source>
        <dbReference type="RuleBase" id="RU003357"/>
    </source>
</evidence>
<keyword evidence="7" id="KW-0406">Ion transport</keyword>
<comment type="similarity">
    <text evidence="11 12">Belongs to the TonB-dependent receptor family.</text>
</comment>
<dbReference type="InterPro" id="IPR036942">
    <property type="entry name" value="Beta-barrel_TonB_sf"/>
</dbReference>
<name>A0A6I2KT26_9BURK</name>
<dbReference type="Gene3D" id="2.40.170.20">
    <property type="entry name" value="TonB-dependent receptor, beta-barrel domain"/>
    <property type="match status" value="1"/>
</dbReference>
<feature type="domain" description="TonB-dependent receptor-like beta-barrel" evidence="14">
    <location>
        <begin position="332"/>
        <end position="719"/>
    </location>
</feature>
<dbReference type="AlphaFoldDB" id="A0A6I2KT26"/>
<proteinExistence type="inferred from homology"/>
<keyword evidence="16" id="KW-0675">Receptor</keyword>
<keyword evidence="17" id="KW-1185">Reference proteome</keyword>
<comment type="subcellular location">
    <subcellularLocation>
        <location evidence="1 11">Cell outer membrane</location>
        <topology evidence="1 11">Multi-pass membrane protein</topology>
    </subcellularLocation>
</comment>
<evidence type="ECO:0000256" key="6">
    <source>
        <dbReference type="ARBA" id="ARBA00023004"/>
    </source>
</evidence>
<reference evidence="16 17" key="1">
    <citation type="submission" date="2019-11" db="EMBL/GenBank/DDBJ databases">
        <title>Novel species isolated from a subtropical stream in China.</title>
        <authorList>
            <person name="Lu H."/>
        </authorList>
    </citation>
    <scope>NUCLEOTIDE SEQUENCE [LARGE SCALE GENOMIC DNA]</scope>
    <source>
        <strain evidence="16 17">FT80W</strain>
    </source>
</reference>
<evidence type="ECO:0000256" key="5">
    <source>
        <dbReference type="ARBA" id="ARBA00022692"/>
    </source>
</evidence>
<evidence type="ECO:0000256" key="8">
    <source>
        <dbReference type="ARBA" id="ARBA00023077"/>
    </source>
</evidence>
<evidence type="ECO:0000313" key="16">
    <source>
        <dbReference type="EMBL" id="MRW88542.1"/>
    </source>
</evidence>